<accession>A0ABU3N0H3</accession>
<protein>
    <submittedName>
        <fullName evidence="1">Uncharacterized protein</fullName>
    </submittedName>
</protein>
<proteinExistence type="predicted"/>
<evidence type="ECO:0000313" key="1">
    <source>
        <dbReference type="EMBL" id="MDT8758035.1"/>
    </source>
</evidence>
<organism evidence="1">
    <name type="scientific">Sphingomonas psychrotolerans</name>
    <dbReference type="NCBI Taxonomy" id="1327635"/>
    <lineage>
        <taxon>Bacteria</taxon>
        <taxon>Pseudomonadati</taxon>
        <taxon>Pseudomonadota</taxon>
        <taxon>Alphaproteobacteria</taxon>
        <taxon>Sphingomonadales</taxon>
        <taxon>Sphingomonadaceae</taxon>
        <taxon>Sphingomonas</taxon>
    </lineage>
</organism>
<name>A0ABU3N0H3_9SPHN</name>
<gene>
    <name evidence="1" type="ORF">MZO42_04940</name>
</gene>
<dbReference type="EMBL" id="JALMLT010000001">
    <property type="protein sequence ID" value="MDT8758035.1"/>
    <property type="molecule type" value="Genomic_DNA"/>
</dbReference>
<sequence>MLKPASHYRIDWRREFATLAPYLNGNGGVIGVEYDSEEAAIDKFNHLIKEGFARPGDHMWTSLRVDHEWFTTRRVAGILDEMDRLLADAGFPAERACEGLYALNLFSGNDVAGDLRANLTNVTLQMDGPVAGAAFRGRVRAVSEAMCRYIASGGHFMIVINDTPIPDQAGFWHEIWLGGLAKACGDKLLVIVHAGPRAERRYHADAPVRDRILYLPDSFESDETRENDAYDDLFEVFKAEGFECPEESAGAYLDATLFSVRLLHLRLSAALMNKNIRSGERKR</sequence>
<reference evidence="1" key="1">
    <citation type="submission" date="2022-04" db="EMBL/GenBank/DDBJ databases">
        <title>Tomato heritable bacteria conferring resistance against bacterial wilt.</title>
        <authorList>
            <person name="Yin J."/>
        </authorList>
    </citation>
    <scope>NUCLEOTIDE SEQUENCE</scope>
    <source>
        <strain evidence="1">Cra20</strain>
    </source>
</reference>
<comment type="caution">
    <text evidence="1">The sequence shown here is derived from an EMBL/GenBank/DDBJ whole genome shotgun (WGS) entry which is preliminary data.</text>
</comment>